<dbReference type="Proteomes" id="UP000746595">
    <property type="component" value="Unassembled WGS sequence"/>
</dbReference>
<name>A0ABX1G2S8_9MICC</name>
<dbReference type="InterPro" id="IPR031571">
    <property type="entry name" value="RcpC_dom"/>
</dbReference>
<comment type="caution">
    <text evidence="3">The sequence shown here is derived from an EMBL/GenBank/DDBJ whole genome shotgun (WGS) entry which is preliminary data.</text>
</comment>
<dbReference type="SMART" id="SM00858">
    <property type="entry name" value="SAF"/>
    <property type="match status" value="1"/>
</dbReference>
<evidence type="ECO:0000256" key="1">
    <source>
        <dbReference type="SAM" id="MobiDB-lite"/>
    </source>
</evidence>
<proteinExistence type="predicted"/>
<feature type="region of interest" description="Disordered" evidence="1">
    <location>
        <begin position="1"/>
        <end position="20"/>
    </location>
</feature>
<accession>A0ABX1G2S8</accession>
<reference evidence="3 4" key="1">
    <citation type="submission" date="2020-04" db="EMBL/GenBank/DDBJ databases">
        <title>Paeniglutamicibacter sp. ANT13_2, a novel actinomycete isolated from sediment in Antarctica.</title>
        <authorList>
            <person name="Sakdapetsiri C."/>
            <person name="Pinyakong O."/>
        </authorList>
    </citation>
    <scope>NUCLEOTIDE SEQUENCE [LARGE SCALE GENOMIC DNA]</scope>
    <source>
        <strain evidence="3 4">ANT13_2</strain>
    </source>
</reference>
<keyword evidence="4" id="KW-1185">Reference proteome</keyword>
<gene>
    <name evidence="3" type="primary">cpaB</name>
    <name evidence="3" type="ORF">HED64_06405</name>
</gene>
<evidence type="ECO:0000259" key="2">
    <source>
        <dbReference type="SMART" id="SM00858"/>
    </source>
</evidence>
<organism evidence="3 4">
    <name type="scientific">Paeniglutamicibacter terrestris</name>
    <dbReference type="NCBI Taxonomy" id="2723403"/>
    <lineage>
        <taxon>Bacteria</taxon>
        <taxon>Bacillati</taxon>
        <taxon>Actinomycetota</taxon>
        <taxon>Actinomycetes</taxon>
        <taxon>Micrococcales</taxon>
        <taxon>Micrococcaceae</taxon>
        <taxon>Paeniglutamicibacter</taxon>
    </lineage>
</organism>
<dbReference type="Pfam" id="PF08666">
    <property type="entry name" value="SAF"/>
    <property type="match status" value="1"/>
</dbReference>
<dbReference type="InterPro" id="IPR017592">
    <property type="entry name" value="Pilus_assmbl_Flp-typ_CpaB"/>
</dbReference>
<dbReference type="Pfam" id="PF16976">
    <property type="entry name" value="RcpC"/>
    <property type="match status" value="1"/>
</dbReference>
<feature type="domain" description="SAF" evidence="2">
    <location>
        <begin position="58"/>
        <end position="120"/>
    </location>
</feature>
<dbReference type="NCBIfam" id="TIGR03177">
    <property type="entry name" value="pilus_cpaB"/>
    <property type="match status" value="1"/>
</dbReference>
<dbReference type="InterPro" id="IPR013974">
    <property type="entry name" value="SAF"/>
</dbReference>
<dbReference type="RefSeq" id="WP_168151254.1">
    <property type="nucleotide sequence ID" value="NZ_JAAWVT010000002.1"/>
</dbReference>
<dbReference type="CDD" id="cd11614">
    <property type="entry name" value="SAF_CpaB_FlgA_like"/>
    <property type="match status" value="1"/>
</dbReference>
<dbReference type="EMBL" id="JAAWVT010000002">
    <property type="protein sequence ID" value="NKG20344.1"/>
    <property type="molecule type" value="Genomic_DNA"/>
</dbReference>
<evidence type="ECO:0000313" key="4">
    <source>
        <dbReference type="Proteomes" id="UP000746595"/>
    </source>
</evidence>
<protein>
    <submittedName>
        <fullName evidence="3">Flp pilus assembly protein CpaB</fullName>
    </submittedName>
</protein>
<sequence length="238" mass="24470">MLLFRSTPKSPPHLRRPEPRRSAGELFAKYRRHLTAALAMVALALSLTVLAPATEEHVSVLVAARDLPVGSELHTEDLRTASIPRALIPSGGYGLGPPAAGSRLAIPVLAGSPVLQTMVIGPGLLAGLAPGSVAVPLRLDDEQTASLVRAGQRVDVVLTEGNGFETKLNSRVLARAVPILWTGAQLATDGQSPWGVSSSTAEGGLIVVGAGAEGAEELSTAAQRGRVSVVLVNPAVGD</sequence>
<evidence type="ECO:0000313" key="3">
    <source>
        <dbReference type="EMBL" id="NKG20344.1"/>
    </source>
</evidence>